<evidence type="ECO:0000259" key="3">
    <source>
        <dbReference type="Pfam" id="PF20434"/>
    </source>
</evidence>
<dbReference type="STRING" id="1465490.SAMN05444277_101638"/>
<evidence type="ECO:0000256" key="2">
    <source>
        <dbReference type="SAM" id="MobiDB-lite"/>
    </source>
</evidence>
<dbReference type="PROSITE" id="PS51257">
    <property type="entry name" value="PROKAR_LIPOPROTEIN"/>
    <property type="match status" value="1"/>
</dbReference>
<name>A0A1I5S8K9_9BACT</name>
<dbReference type="Pfam" id="PF20434">
    <property type="entry name" value="BD-FAE"/>
    <property type="match status" value="1"/>
</dbReference>
<dbReference type="InterPro" id="IPR049492">
    <property type="entry name" value="BD-FAE-like_dom"/>
</dbReference>
<evidence type="ECO:0000313" key="5">
    <source>
        <dbReference type="Proteomes" id="UP000199031"/>
    </source>
</evidence>
<dbReference type="Gene3D" id="3.40.50.1820">
    <property type="entry name" value="alpha/beta hydrolase"/>
    <property type="match status" value="1"/>
</dbReference>
<evidence type="ECO:0000313" key="4">
    <source>
        <dbReference type="EMBL" id="SFP67033.1"/>
    </source>
</evidence>
<dbReference type="SUPFAM" id="SSF53474">
    <property type="entry name" value="alpha/beta-Hydrolases"/>
    <property type="match status" value="1"/>
</dbReference>
<dbReference type="InterPro" id="IPR050300">
    <property type="entry name" value="GDXG_lipolytic_enzyme"/>
</dbReference>
<proteinExistence type="predicted"/>
<protein>
    <submittedName>
        <fullName evidence="4">Acetyl esterase/lipase</fullName>
    </submittedName>
</protein>
<gene>
    <name evidence="4" type="ORF">SAMN05444277_101638</name>
</gene>
<dbReference type="PANTHER" id="PTHR48081">
    <property type="entry name" value="AB HYDROLASE SUPERFAMILY PROTEIN C4A8.06C"/>
    <property type="match status" value="1"/>
</dbReference>
<organism evidence="4 5">
    <name type="scientific">Parafilimonas terrae</name>
    <dbReference type="NCBI Taxonomy" id="1465490"/>
    <lineage>
        <taxon>Bacteria</taxon>
        <taxon>Pseudomonadati</taxon>
        <taxon>Bacteroidota</taxon>
        <taxon>Chitinophagia</taxon>
        <taxon>Chitinophagales</taxon>
        <taxon>Chitinophagaceae</taxon>
        <taxon>Parafilimonas</taxon>
    </lineage>
</organism>
<dbReference type="AlphaFoldDB" id="A0A1I5S8K9"/>
<accession>A0A1I5S8K9</accession>
<dbReference type="OrthoDB" id="9777975at2"/>
<dbReference type="GO" id="GO:0016787">
    <property type="term" value="F:hydrolase activity"/>
    <property type="evidence" value="ECO:0007669"/>
    <property type="project" value="UniProtKB-KW"/>
</dbReference>
<keyword evidence="5" id="KW-1185">Reference proteome</keyword>
<dbReference type="Proteomes" id="UP000199031">
    <property type="component" value="Unassembled WGS sequence"/>
</dbReference>
<sequence>MSKLSTVTLFIAIIILASSCARILRPGTGNAKNHKRNTNKTAGNKNNNAPSTTTTANVTTLKNIVFSTAANANGINQKLALDVYKPANAAGKKFPAIFLIHGGGFVNGDKNSLTSTSSKLAANGYVVISLNYRLGFGKNGARSNCADSNLLKQALYRSVEDAYGAINYVVQRADDYNVDKNWIFVGGQSAGAITALSTAYFQNDRTQKFFSSVAERPGISIAAKNGFTIRGVISMWGAFLDPGLITAKTALPTIFFQGERDNVVPFNTRPFAPCAVATPIYGTRPLYNRLKNLGVTAIAHVDPQGGHGVFTEDFRIKNILCFLNDVRQDRVKQVYLTGIQNSCDK</sequence>
<dbReference type="EMBL" id="FOXQ01000001">
    <property type="protein sequence ID" value="SFP67033.1"/>
    <property type="molecule type" value="Genomic_DNA"/>
</dbReference>
<feature type="domain" description="BD-FAE-like" evidence="3">
    <location>
        <begin position="81"/>
        <end position="209"/>
    </location>
</feature>
<evidence type="ECO:0000256" key="1">
    <source>
        <dbReference type="ARBA" id="ARBA00022801"/>
    </source>
</evidence>
<feature type="compositionally biased region" description="Low complexity" evidence="2">
    <location>
        <begin position="39"/>
        <end position="54"/>
    </location>
</feature>
<dbReference type="RefSeq" id="WP_090654386.1">
    <property type="nucleotide sequence ID" value="NZ_FOXQ01000001.1"/>
</dbReference>
<dbReference type="InterPro" id="IPR029058">
    <property type="entry name" value="AB_hydrolase_fold"/>
</dbReference>
<feature type="region of interest" description="Disordered" evidence="2">
    <location>
        <begin position="27"/>
        <end position="54"/>
    </location>
</feature>
<keyword evidence="1" id="KW-0378">Hydrolase</keyword>
<reference evidence="4 5" key="1">
    <citation type="submission" date="2016-10" db="EMBL/GenBank/DDBJ databases">
        <authorList>
            <person name="de Groot N.N."/>
        </authorList>
    </citation>
    <scope>NUCLEOTIDE SEQUENCE [LARGE SCALE GENOMIC DNA]</scope>
    <source>
        <strain evidence="4 5">DSM 28286</strain>
    </source>
</reference>